<reference evidence="2 3" key="1">
    <citation type="journal article" date="2015" name="Infect. Genet. Evol.">
        <title>Genomic sequences of six botulinum neurotoxin-producing strains representing three clostridial species illustrate the mobility and diversity of botulinum neurotoxin genes.</title>
        <authorList>
            <person name="Smith T.J."/>
            <person name="Hill K.K."/>
            <person name="Xie G."/>
            <person name="Foley B.T."/>
            <person name="Williamson C.H."/>
            <person name="Foster J.T."/>
            <person name="Johnson S.L."/>
            <person name="Chertkov O."/>
            <person name="Teshima H."/>
            <person name="Gibbons H.S."/>
            <person name="Johnsky L.A."/>
            <person name="Karavis M.A."/>
            <person name="Smith L.A."/>
        </authorList>
    </citation>
    <scope>NUCLEOTIDE SEQUENCE [LARGE SCALE GENOMIC DNA]</scope>
    <source>
        <strain evidence="2">Sullivan</strain>
    </source>
</reference>
<evidence type="ECO:0000313" key="2">
    <source>
        <dbReference type="EMBL" id="AIY84737.1"/>
    </source>
</evidence>
<dbReference type="Gene3D" id="3.40.710.10">
    <property type="entry name" value="DD-peptidase/beta-lactamase superfamily"/>
    <property type="match status" value="1"/>
</dbReference>
<dbReference type="Proteomes" id="UP000030635">
    <property type="component" value="Chromosome"/>
</dbReference>
<dbReference type="HOGENOM" id="CLU_031960_4_0_9"/>
<dbReference type="PANTHER" id="PTHR35333">
    <property type="entry name" value="BETA-LACTAMASE"/>
    <property type="match status" value="1"/>
</dbReference>
<dbReference type="GO" id="GO:0030655">
    <property type="term" value="P:beta-lactam antibiotic catabolic process"/>
    <property type="evidence" value="ECO:0007669"/>
    <property type="project" value="InterPro"/>
</dbReference>
<evidence type="ECO:0000313" key="3">
    <source>
        <dbReference type="Proteomes" id="UP000030635"/>
    </source>
</evidence>
<dbReference type="eggNOG" id="COG2367">
    <property type="taxonomic scope" value="Bacteria"/>
</dbReference>
<dbReference type="InterPro" id="IPR012338">
    <property type="entry name" value="Beta-lactam/transpept-like"/>
</dbReference>
<dbReference type="GO" id="GO:0046677">
    <property type="term" value="P:response to antibiotic"/>
    <property type="evidence" value="ECO:0007669"/>
    <property type="project" value="InterPro"/>
</dbReference>
<accession>A0A0A7FYR6</accession>
<gene>
    <name evidence="2" type="ORF">U729_1768</name>
</gene>
<proteinExistence type="predicted"/>
<dbReference type="KEGG" id="cbv:U729_1768"/>
<dbReference type="Pfam" id="PF13354">
    <property type="entry name" value="Beta-lactamase2"/>
    <property type="match status" value="1"/>
</dbReference>
<dbReference type="STRING" id="1561.NPD11_1254"/>
<feature type="domain" description="Beta-lactamase class A catalytic" evidence="1">
    <location>
        <begin position="81"/>
        <end position="277"/>
    </location>
</feature>
<protein>
    <submittedName>
        <fullName evidence="2">Beta-lactamase enzyme family protein</fullName>
    </submittedName>
</protein>
<dbReference type="EMBL" id="CP006905">
    <property type="protein sequence ID" value="AIY84737.1"/>
    <property type="molecule type" value="Genomic_DNA"/>
</dbReference>
<dbReference type="SUPFAM" id="SSF56601">
    <property type="entry name" value="beta-lactamase/transpeptidase-like"/>
    <property type="match status" value="1"/>
</dbReference>
<dbReference type="InterPro" id="IPR045155">
    <property type="entry name" value="Beta-lactam_cat"/>
</dbReference>
<dbReference type="GO" id="GO:0008800">
    <property type="term" value="F:beta-lactamase activity"/>
    <property type="evidence" value="ECO:0007669"/>
    <property type="project" value="InterPro"/>
</dbReference>
<name>A0A0A7FYR6_9CLOT</name>
<dbReference type="InterPro" id="IPR000871">
    <property type="entry name" value="Beta-lactam_class-A"/>
</dbReference>
<evidence type="ECO:0000259" key="1">
    <source>
        <dbReference type="Pfam" id="PF13354"/>
    </source>
</evidence>
<dbReference type="OrthoDB" id="9775096at2"/>
<dbReference type="PANTHER" id="PTHR35333:SF3">
    <property type="entry name" value="BETA-LACTAMASE-TYPE TRANSPEPTIDASE FOLD CONTAINING PROTEIN"/>
    <property type="match status" value="1"/>
</dbReference>
<sequence length="300" mass="34703">MTMKRKTRRTIIIILALAILGTSSIYVIKKINNKKLVDANKIIEKETKSENKTNNDSERFKDIDKQIQDVIERDTKGTDMGVFFEDLSTGKVSMKNDNKNYIAASTIKVALVMKVADLMHTGKVDENASIMYTPKCDESGTGVLQYEREKLKEPIKCKELMKLAIEHSDNIATNMLWIKYNGVDDYIKNTVNVTRKKGNNYLTARTQALLLERLYKNPDKNPIYNEIIKWMKNTEFHDRLDKYIPYEKVAHKVGDNEEYIHDTGIVYTKSPYILVVYSKGEDPEQIAKLSKDIYNIEKKR</sequence>
<keyword evidence="3" id="KW-1185">Reference proteome</keyword>
<organism evidence="2 3">
    <name type="scientific">Clostridium baratii str. Sullivan</name>
    <dbReference type="NCBI Taxonomy" id="1415775"/>
    <lineage>
        <taxon>Bacteria</taxon>
        <taxon>Bacillati</taxon>
        <taxon>Bacillota</taxon>
        <taxon>Clostridia</taxon>
        <taxon>Eubacteriales</taxon>
        <taxon>Clostridiaceae</taxon>
        <taxon>Clostridium</taxon>
    </lineage>
</organism>
<dbReference type="AlphaFoldDB" id="A0A0A7FYR6"/>